<evidence type="ECO:0000313" key="2">
    <source>
        <dbReference type="EMBL" id="QEW01820.1"/>
    </source>
</evidence>
<evidence type="ECO:0000313" key="3">
    <source>
        <dbReference type="Proteomes" id="UP000325516"/>
    </source>
</evidence>
<keyword evidence="3" id="KW-1185">Reference proteome</keyword>
<sequence length="87" mass="9267">MRWTSRLAAAAIATAVMAGGTVVTAAPAVAANHRIAVDGIHKKADCVYAQNSWRTHILRKGGKIYAGEGCLYAGAARKWMFSISYTL</sequence>
<proteinExistence type="predicted"/>
<evidence type="ECO:0000256" key="1">
    <source>
        <dbReference type="SAM" id="SignalP"/>
    </source>
</evidence>
<gene>
    <name evidence="2" type="ORF">F6J85_01040</name>
</gene>
<accession>A0A5J6L027</accession>
<dbReference type="KEGG" id="mlz:F6J85_01040"/>
<dbReference type="Proteomes" id="UP000325516">
    <property type="component" value="Chromosome"/>
</dbReference>
<dbReference type="RefSeq" id="WP_150923472.1">
    <property type="nucleotide sequence ID" value="NZ_CP044232.1"/>
</dbReference>
<organism evidence="2 3">
    <name type="scientific">Microbacterium lushaniae</name>
    <dbReference type="NCBI Taxonomy" id="2614639"/>
    <lineage>
        <taxon>Bacteria</taxon>
        <taxon>Bacillati</taxon>
        <taxon>Actinomycetota</taxon>
        <taxon>Actinomycetes</taxon>
        <taxon>Micrococcales</taxon>
        <taxon>Microbacteriaceae</taxon>
        <taxon>Microbacterium</taxon>
    </lineage>
</organism>
<protein>
    <recommendedName>
        <fullName evidence="4">Secreted protein</fullName>
    </recommendedName>
</protein>
<dbReference type="AlphaFoldDB" id="A0A5J6L027"/>
<feature type="signal peptide" evidence="1">
    <location>
        <begin position="1"/>
        <end position="25"/>
    </location>
</feature>
<evidence type="ECO:0008006" key="4">
    <source>
        <dbReference type="Google" id="ProtNLM"/>
    </source>
</evidence>
<name>A0A5J6L027_9MICO</name>
<keyword evidence="1" id="KW-0732">Signal</keyword>
<dbReference type="EMBL" id="CP044232">
    <property type="protein sequence ID" value="QEW01820.1"/>
    <property type="molecule type" value="Genomic_DNA"/>
</dbReference>
<reference evidence="3" key="1">
    <citation type="submission" date="2019-09" db="EMBL/GenBank/DDBJ databases">
        <title>Mumia zhuanghuii sp. nov. isolated from the intestinal contents of plateau pika (Ochotona curzoniae) in the Qinghai-Tibet plateau of China.</title>
        <authorList>
            <person name="Tian Z."/>
        </authorList>
    </citation>
    <scope>NUCLEOTIDE SEQUENCE [LARGE SCALE GENOMIC DNA]</scope>
    <source>
        <strain evidence="3">L-031</strain>
    </source>
</reference>
<feature type="chain" id="PRO_5023874617" description="Secreted protein" evidence="1">
    <location>
        <begin position="26"/>
        <end position="87"/>
    </location>
</feature>